<sequence length="69" mass="7954">MFNNEDFDIMGNIKLIENYKTFMLSAVADLFMTMSKESKSNMDEISDELSEIIILSYLLAKKLGINFHP</sequence>
<dbReference type="EMBL" id="AZQP01000016">
    <property type="protein sequence ID" value="EYE88681.1"/>
    <property type="molecule type" value="Genomic_DNA"/>
</dbReference>
<dbReference type="AlphaFoldDB" id="A0A017RVQ5"/>
<name>A0A017RVQ5_9CLOT</name>
<comment type="caution">
    <text evidence="1">The sequence shown here is derived from an EMBL/GenBank/DDBJ whole genome shotgun (WGS) entry which is preliminary data.</text>
</comment>
<dbReference type="RefSeq" id="WP_051515015.1">
    <property type="nucleotide sequence ID" value="NZ_AZQP01000016.1"/>
</dbReference>
<dbReference type="STRING" id="1403537.Q428_06855"/>
<evidence type="ECO:0000313" key="2">
    <source>
        <dbReference type="Proteomes" id="UP000019681"/>
    </source>
</evidence>
<proteinExistence type="predicted"/>
<organism evidence="1 2">
    <name type="scientific">Fervidicella metallireducens AeB</name>
    <dbReference type="NCBI Taxonomy" id="1403537"/>
    <lineage>
        <taxon>Bacteria</taxon>
        <taxon>Bacillati</taxon>
        <taxon>Bacillota</taxon>
        <taxon>Clostridia</taxon>
        <taxon>Eubacteriales</taxon>
        <taxon>Clostridiaceae</taxon>
        <taxon>Fervidicella</taxon>
    </lineage>
</organism>
<dbReference type="GO" id="GO:0047429">
    <property type="term" value="F:nucleoside triphosphate diphosphatase activity"/>
    <property type="evidence" value="ECO:0007669"/>
    <property type="project" value="InterPro"/>
</dbReference>
<protein>
    <submittedName>
        <fullName evidence="1">Uncharacterized protein</fullName>
    </submittedName>
</protein>
<dbReference type="OrthoDB" id="2381770at2"/>
<dbReference type="InterPro" id="IPR025984">
    <property type="entry name" value="DCTPP"/>
</dbReference>
<gene>
    <name evidence="1" type="ORF">Q428_06855</name>
</gene>
<dbReference type="Pfam" id="PF12643">
    <property type="entry name" value="MazG-like"/>
    <property type="match status" value="1"/>
</dbReference>
<keyword evidence="2" id="KW-1185">Reference proteome</keyword>
<evidence type="ECO:0000313" key="1">
    <source>
        <dbReference type="EMBL" id="EYE88681.1"/>
    </source>
</evidence>
<dbReference type="Proteomes" id="UP000019681">
    <property type="component" value="Unassembled WGS sequence"/>
</dbReference>
<reference evidence="1 2" key="1">
    <citation type="journal article" date="2014" name="Genome Announc.">
        <title>Draft Genome Sequence of Fervidicella metallireducens Strain AeBT, an Iron-Reducing Thermoanaerobe from the Great Artesian Basin.</title>
        <authorList>
            <person name="Patel B.K."/>
        </authorList>
    </citation>
    <scope>NUCLEOTIDE SEQUENCE [LARGE SCALE GENOMIC DNA]</scope>
    <source>
        <strain evidence="1 2">AeB</strain>
    </source>
</reference>
<dbReference type="GO" id="GO:0009143">
    <property type="term" value="P:nucleoside triphosphate catabolic process"/>
    <property type="evidence" value="ECO:0007669"/>
    <property type="project" value="InterPro"/>
</dbReference>
<accession>A0A017RVQ5</accession>